<keyword evidence="2" id="KW-1133">Transmembrane helix</keyword>
<keyword evidence="2" id="KW-0472">Membrane</keyword>
<dbReference type="EMBL" id="CT573213">
    <property type="protein sequence ID" value="CAJ63794.1"/>
    <property type="molecule type" value="Genomic_DNA"/>
</dbReference>
<feature type="compositionally biased region" description="Pro residues" evidence="1">
    <location>
        <begin position="298"/>
        <end position="313"/>
    </location>
</feature>
<feature type="compositionally biased region" description="Gly residues" evidence="1">
    <location>
        <begin position="445"/>
        <end position="461"/>
    </location>
</feature>
<dbReference type="GO" id="GO:0005524">
    <property type="term" value="F:ATP binding"/>
    <property type="evidence" value="ECO:0007669"/>
    <property type="project" value="InterPro"/>
</dbReference>
<dbReference type="Gene3D" id="1.10.510.10">
    <property type="entry name" value="Transferase(Phosphotransferase) domain 1"/>
    <property type="match status" value="1"/>
</dbReference>
<feature type="compositionally biased region" description="Low complexity" evidence="1">
    <location>
        <begin position="430"/>
        <end position="444"/>
    </location>
</feature>
<feature type="region of interest" description="Disordered" evidence="1">
    <location>
        <begin position="247"/>
        <end position="498"/>
    </location>
</feature>
<dbReference type="HOGENOM" id="CLU_440595_0_0_11"/>
<protein>
    <recommendedName>
        <fullName evidence="3">Protein kinase domain-containing protein</fullName>
    </recommendedName>
</protein>
<name>Q0RFF1_FRAAA</name>
<dbReference type="eggNOG" id="COG0515">
    <property type="taxonomic scope" value="Bacteria"/>
</dbReference>
<evidence type="ECO:0000256" key="1">
    <source>
        <dbReference type="SAM" id="MobiDB-lite"/>
    </source>
</evidence>
<reference evidence="4 5" key="1">
    <citation type="journal article" date="2007" name="Genome Res.">
        <title>Genome characteristics of facultatively symbiotic Frankia sp. strains reflect host range and host plant biogeography.</title>
        <authorList>
            <person name="Normand P."/>
            <person name="Lapierre P."/>
            <person name="Tisa L.S."/>
            <person name="Gogarten J.P."/>
            <person name="Alloisio N."/>
            <person name="Bagnarol E."/>
            <person name="Bassi C.A."/>
            <person name="Berry A.M."/>
            <person name="Bickhart D.M."/>
            <person name="Choisne N."/>
            <person name="Couloux A."/>
            <person name="Cournoyer B."/>
            <person name="Cruveiller S."/>
            <person name="Daubin V."/>
            <person name="Demange N."/>
            <person name="Francino M.P."/>
            <person name="Goltsman E."/>
            <person name="Huang Y."/>
            <person name="Kopp O.R."/>
            <person name="Labarre L."/>
            <person name="Lapidus A."/>
            <person name="Lavire C."/>
            <person name="Marechal J."/>
            <person name="Martinez M."/>
            <person name="Mastronunzio J.E."/>
            <person name="Mullin B.C."/>
            <person name="Niemann J."/>
            <person name="Pujic P."/>
            <person name="Rawnsley T."/>
            <person name="Rouy Z."/>
            <person name="Schenowitz C."/>
            <person name="Sellstedt A."/>
            <person name="Tavares F."/>
            <person name="Tomkins J.P."/>
            <person name="Vallenet D."/>
            <person name="Valverde C."/>
            <person name="Wall L.G."/>
            <person name="Wang Y."/>
            <person name="Medigue C."/>
            <person name="Benson D.R."/>
        </authorList>
    </citation>
    <scope>NUCLEOTIDE SEQUENCE [LARGE SCALE GENOMIC DNA]</scope>
    <source>
        <strain evidence="5">DSM 45986 / CECT 9034 / ACN14a</strain>
    </source>
</reference>
<accession>Q0RFF1</accession>
<sequence length="709" mass="71424">MSLASLPVTFTDDSADRPARRVGGAPEVPGVSVRSRLRDAGSGELWAGQFDQSGIECVVRRVRLAPDPVLRSAAVTAARALAELAHPHLNPLVAVLPTAEGLALITEPVVGAISLGRLLAVRGDLDPGEVVTVGLPVAQALAAAHAVGIVHGRLEREDILLEPNGRPVLTGLGVAALADAARADPVPPEAASADVHDLADLLLGAMREATGPDAAAVAVAVATAMIDEPHRRPSAAELAAALARSATPLPVRLPGDGEPRTATRPPGPSPTETLPRIPPVGRGHAAETRPPGARGTPAGPPEPPGSPRRPPPSAGAQGVMEPGGHGHGDGDGDGRPRLLAGARLNPGPDGTRDPRDGPGPRDDAGQSPPGAPPTGRPTSGATAVDAAELLDSLPPLPRRSTPARRTSRVAGRGAGSAPADAGQTGPAKAPPGASRPTARPPRSGAGAGAGAAGAVAGGSRGTRGRTGASGGSGSPPGTAGSSGRAGRAGAGRRPRRTGARRRRWLLPVTAGLGLFVVVVAVVLLMTSPSGDGSGDTAAPASQSASSQPASQPAPSQQASSPVAGVPGRDPTASPVANQSPEQIWRGVLGELNTARSRAFERADESLLGQSDAPGSPAYNADVTLMRQVVAQGAHASPLHSEVLALQVRADQPDRTVLRVTERLAAYDYLDARGQLLAHQPEKAPQRHDLVLLRTSSGWRVSESIPVTGN</sequence>
<feature type="region of interest" description="Disordered" evidence="1">
    <location>
        <begin position="530"/>
        <end position="583"/>
    </location>
</feature>
<feature type="domain" description="Protein kinase" evidence="3">
    <location>
        <begin position="31"/>
        <end position="293"/>
    </location>
</feature>
<evidence type="ECO:0000313" key="4">
    <source>
        <dbReference type="EMBL" id="CAJ63794.1"/>
    </source>
</evidence>
<dbReference type="AlphaFoldDB" id="Q0RFF1"/>
<dbReference type="STRING" id="326424.FRAAL5154"/>
<dbReference type="SUPFAM" id="SSF56112">
    <property type="entry name" value="Protein kinase-like (PK-like)"/>
    <property type="match status" value="1"/>
</dbReference>
<dbReference type="PROSITE" id="PS50011">
    <property type="entry name" value="PROTEIN_KINASE_DOM"/>
    <property type="match status" value="1"/>
</dbReference>
<keyword evidence="5" id="KW-1185">Reference proteome</keyword>
<evidence type="ECO:0000256" key="2">
    <source>
        <dbReference type="SAM" id="Phobius"/>
    </source>
</evidence>
<organism evidence="4 5">
    <name type="scientific">Frankia alni (strain DSM 45986 / CECT 9034 / ACN14a)</name>
    <dbReference type="NCBI Taxonomy" id="326424"/>
    <lineage>
        <taxon>Bacteria</taxon>
        <taxon>Bacillati</taxon>
        <taxon>Actinomycetota</taxon>
        <taxon>Actinomycetes</taxon>
        <taxon>Frankiales</taxon>
        <taxon>Frankiaceae</taxon>
        <taxon>Frankia</taxon>
    </lineage>
</organism>
<gene>
    <name evidence="4" type="ordered locus">FRAAL5154</name>
</gene>
<feature type="compositionally biased region" description="Basic and acidic residues" evidence="1">
    <location>
        <begin position="324"/>
        <end position="336"/>
    </location>
</feature>
<feature type="compositionally biased region" description="Low complexity" evidence="1">
    <location>
        <begin position="537"/>
        <end position="561"/>
    </location>
</feature>
<dbReference type="KEGG" id="fal:FRAAL5154"/>
<feature type="region of interest" description="Disordered" evidence="1">
    <location>
        <begin position="1"/>
        <end position="28"/>
    </location>
</feature>
<feature type="compositionally biased region" description="Basic and acidic residues" evidence="1">
    <location>
        <begin position="350"/>
        <end position="364"/>
    </location>
</feature>
<dbReference type="GO" id="GO:0004672">
    <property type="term" value="F:protein kinase activity"/>
    <property type="evidence" value="ECO:0007669"/>
    <property type="project" value="InterPro"/>
</dbReference>
<proteinExistence type="predicted"/>
<dbReference type="InterPro" id="IPR000719">
    <property type="entry name" value="Prot_kinase_dom"/>
</dbReference>
<evidence type="ECO:0000259" key="3">
    <source>
        <dbReference type="PROSITE" id="PS50011"/>
    </source>
</evidence>
<dbReference type="InterPro" id="IPR011009">
    <property type="entry name" value="Kinase-like_dom_sf"/>
</dbReference>
<feature type="compositionally biased region" description="Low complexity" evidence="1">
    <location>
        <begin position="475"/>
        <end position="487"/>
    </location>
</feature>
<evidence type="ECO:0000313" key="5">
    <source>
        <dbReference type="Proteomes" id="UP000000657"/>
    </source>
</evidence>
<feature type="compositionally biased region" description="Low complexity" evidence="1">
    <location>
        <begin position="389"/>
        <end position="400"/>
    </location>
</feature>
<feature type="compositionally biased region" description="Low complexity" evidence="1">
    <location>
        <begin position="288"/>
        <end position="297"/>
    </location>
</feature>
<dbReference type="Proteomes" id="UP000000657">
    <property type="component" value="Chromosome"/>
</dbReference>
<feature type="transmembrane region" description="Helical" evidence="2">
    <location>
        <begin position="504"/>
        <end position="525"/>
    </location>
</feature>
<dbReference type="SMART" id="SM00220">
    <property type="entry name" value="S_TKc"/>
    <property type="match status" value="1"/>
</dbReference>
<keyword evidence="2" id="KW-0812">Transmembrane</keyword>